<keyword evidence="1" id="KW-1133">Transmembrane helix</keyword>
<dbReference type="EMBL" id="PDJH01000001">
    <property type="protein sequence ID" value="PFG35737.1"/>
    <property type="molecule type" value="Genomic_DNA"/>
</dbReference>
<comment type="caution">
    <text evidence="2">The sequence shown here is derived from an EMBL/GenBank/DDBJ whole genome shotgun (WGS) entry which is preliminary data.</text>
</comment>
<dbReference type="RefSeq" id="WP_098456998.1">
    <property type="nucleotide sequence ID" value="NZ_PDJH01000001.1"/>
</dbReference>
<evidence type="ECO:0000313" key="3">
    <source>
        <dbReference type="Proteomes" id="UP000221394"/>
    </source>
</evidence>
<evidence type="ECO:0000256" key="1">
    <source>
        <dbReference type="SAM" id="Phobius"/>
    </source>
</evidence>
<dbReference type="AlphaFoldDB" id="A0A2A9E9K4"/>
<proteinExistence type="predicted"/>
<sequence>MAEPIEPTRETMYLPPAAPNHNHGHTTAAWTTTIVVLLGVVVAAGAVVAALPWLFWVGIGVAALGVVLGKVLAVLGYGQPDPAER</sequence>
<feature type="transmembrane region" description="Helical" evidence="1">
    <location>
        <begin position="28"/>
        <end position="47"/>
    </location>
</feature>
<keyword evidence="1" id="KW-0812">Transmembrane</keyword>
<reference evidence="2 3" key="1">
    <citation type="submission" date="2017-10" db="EMBL/GenBank/DDBJ databases">
        <title>Sequencing the genomes of 1000 actinobacteria strains.</title>
        <authorList>
            <person name="Klenk H.-P."/>
        </authorList>
    </citation>
    <scope>NUCLEOTIDE SEQUENCE [LARGE SCALE GENOMIC DNA]</scope>
    <source>
        <strain evidence="2 3">DSM 21574</strain>
    </source>
</reference>
<accession>A0A2A9E9K4</accession>
<name>A0A2A9E9K4_9MICO</name>
<feature type="transmembrane region" description="Helical" evidence="1">
    <location>
        <begin position="53"/>
        <end position="77"/>
    </location>
</feature>
<dbReference type="NCBIfam" id="NF041681">
    <property type="entry name" value="HGxxPAAW"/>
    <property type="match status" value="1"/>
</dbReference>
<evidence type="ECO:0000313" key="2">
    <source>
        <dbReference type="EMBL" id="PFG35737.1"/>
    </source>
</evidence>
<protein>
    <submittedName>
        <fullName evidence="2">Uncharacterized protein</fullName>
    </submittedName>
</protein>
<gene>
    <name evidence="2" type="ORF">ATL41_0433</name>
</gene>
<organism evidence="2 3">
    <name type="scientific">Flavimobilis soli</name>
    <dbReference type="NCBI Taxonomy" id="442709"/>
    <lineage>
        <taxon>Bacteria</taxon>
        <taxon>Bacillati</taxon>
        <taxon>Actinomycetota</taxon>
        <taxon>Actinomycetes</taxon>
        <taxon>Micrococcales</taxon>
        <taxon>Jonesiaceae</taxon>
        <taxon>Flavimobilis</taxon>
    </lineage>
</organism>
<dbReference type="Proteomes" id="UP000221394">
    <property type="component" value="Unassembled WGS sequence"/>
</dbReference>
<keyword evidence="1" id="KW-0472">Membrane</keyword>
<keyword evidence="3" id="KW-1185">Reference proteome</keyword>
<dbReference type="OrthoDB" id="5149710at2"/>